<evidence type="ECO:0000313" key="3">
    <source>
        <dbReference type="Proteomes" id="UP001559025"/>
    </source>
</evidence>
<proteinExistence type="predicted"/>
<evidence type="ECO:0000259" key="1">
    <source>
        <dbReference type="Pfam" id="PF13649"/>
    </source>
</evidence>
<dbReference type="PANTHER" id="PTHR43591:SF24">
    <property type="entry name" value="2-METHOXY-6-POLYPRENYL-1,4-BENZOQUINOL METHYLASE, MITOCHONDRIAL"/>
    <property type="match status" value="1"/>
</dbReference>
<dbReference type="GO" id="GO:0008168">
    <property type="term" value="F:methyltransferase activity"/>
    <property type="evidence" value="ECO:0007669"/>
    <property type="project" value="UniProtKB-KW"/>
</dbReference>
<keyword evidence="2" id="KW-0808">Transferase</keyword>
<dbReference type="InterPro" id="IPR041698">
    <property type="entry name" value="Methyltransf_25"/>
</dbReference>
<dbReference type="Pfam" id="PF13649">
    <property type="entry name" value="Methyltransf_25"/>
    <property type="match status" value="1"/>
</dbReference>
<keyword evidence="3" id="KW-1185">Reference proteome</keyword>
<dbReference type="PANTHER" id="PTHR43591">
    <property type="entry name" value="METHYLTRANSFERASE"/>
    <property type="match status" value="1"/>
</dbReference>
<dbReference type="RefSeq" id="WP_368801654.1">
    <property type="nucleotide sequence ID" value="NZ_JAZHFV010000001.1"/>
</dbReference>
<keyword evidence="2" id="KW-0489">Methyltransferase</keyword>
<name>A0ABV3WQ35_9HYPH</name>
<reference evidence="2 3" key="1">
    <citation type="submission" date="2024-01" db="EMBL/GenBank/DDBJ databases">
        <title>New evidence supports the origin of RcGTA from prophage.</title>
        <authorList>
            <person name="Xu Y."/>
            <person name="Liu B."/>
            <person name="Chen F."/>
        </authorList>
    </citation>
    <scope>NUCLEOTIDE SEQUENCE [LARGE SCALE GENOMIC DNA]</scope>
    <source>
        <strain evidence="2 3">CBW1107-2</strain>
    </source>
</reference>
<comment type="caution">
    <text evidence="2">The sequence shown here is derived from an EMBL/GenBank/DDBJ whole genome shotgun (WGS) entry which is preliminary data.</text>
</comment>
<dbReference type="CDD" id="cd02440">
    <property type="entry name" value="AdoMet_MTases"/>
    <property type="match status" value="1"/>
</dbReference>
<evidence type="ECO:0000313" key="2">
    <source>
        <dbReference type="EMBL" id="MEX4006313.1"/>
    </source>
</evidence>
<dbReference type="Proteomes" id="UP001559025">
    <property type="component" value="Unassembled WGS sequence"/>
</dbReference>
<dbReference type="EC" id="2.1.-.-" evidence="2"/>
<feature type="domain" description="Methyltransferase" evidence="1">
    <location>
        <begin position="50"/>
        <end position="150"/>
    </location>
</feature>
<organism evidence="2 3">
    <name type="scientific">Neoaquamicrobium sediminum</name>
    <dbReference type="NCBI Taxonomy" id="1849104"/>
    <lineage>
        <taxon>Bacteria</taxon>
        <taxon>Pseudomonadati</taxon>
        <taxon>Pseudomonadota</taxon>
        <taxon>Alphaproteobacteria</taxon>
        <taxon>Hyphomicrobiales</taxon>
        <taxon>Phyllobacteriaceae</taxon>
        <taxon>Neoaquamicrobium</taxon>
    </lineage>
</organism>
<protein>
    <submittedName>
        <fullName evidence="2">Class I SAM-dependent methyltransferase</fullName>
        <ecNumber evidence="2">2.1.-.-</ecNumber>
    </submittedName>
</protein>
<gene>
    <name evidence="2" type="ORF">V1479_03290</name>
</gene>
<accession>A0ABV3WQ35</accession>
<dbReference type="GO" id="GO:0032259">
    <property type="term" value="P:methylation"/>
    <property type="evidence" value="ECO:0007669"/>
    <property type="project" value="UniProtKB-KW"/>
</dbReference>
<dbReference type="Gene3D" id="3.40.50.150">
    <property type="entry name" value="Vaccinia Virus protein VP39"/>
    <property type="match status" value="1"/>
</dbReference>
<dbReference type="EMBL" id="JAZHFV010000001">
    <property type="protein sequence ID" value="MEX4006313.1"/>
    <property type="molecule type" value="Genomic_DNA"/>
</dbReference>
<sequence>MDARSDHALLMDRIYRYQRRFGIYDATRKYYLLGRDPMIASLAPPAGGTVLEIGCGTGRNLVQAARRYPEARFHGIDISSEMLAAAGDAISSAGLRGRVRLACADAATFDPRLTFGSESYDRIFISYAVSMIPQWRAVMAEASRRLAPGGELHVADFGDMAGLPASFRSAVYSWLRLHHVAPRKDLFETAAGIAESVGGATQERRLHRGFSWISVIRRPAAA</sequence>
<dbReference type="SUPFAM" id="SSF53335">
    <property type="entry name" value="S-adenosyl-L-methionine-dependent methyltransferases"/>
    <property type="match status" value="1"/>
</dbReference>
<dbReference type="InterPro" id="IPR029063">
    <property type="entry name" value="SAM-dependent_MTases_sf"/>
</dbReference>